<evidence type="ECO:0000313" key="3">
    <source>
        <dbReference type="Proteomes" id="UP000232722"/>
    </source>
</evidence>
<reference evidence="2 3" key="1">
    <citation type="submission" date="2016-04" db="EMBL/GenBank/DDBJ databases">
        <title>Genome analyses suggest a sexual origin of heterokaryosis in a supposedly ancient asexual fungus.</title>
        <authorList>
            <person name="Ropars J."/>
            <person name="Sedzielewska K."/>
            <person name="Noel J."/>
            <person name="Charron P."/>
            <person name="Farinelli L."/>
            <person name="Marton T."/>
            <person name="Kruger M."/>
            <person name="Pelin A."/>
            <person name="Brachmann A."/>
            <person name="Corradi N."/>
        </authorList>
    </citation>
    <scope>NUCLEOTIDE SEQUENCE [LARGE SCALE GENOMIC DNA]</scope>
    <source>
        <strain evidence="2 3">A5</strain>
    </source>
</reference>
<feature type="non-terminal residue" evidence="2">
    <location>
        <position position="1"/>
    </location>
</feature>
<evidence type="ECO:0000313" key="2">
    <source>
        <dbReference type="EMBL" id="PKB95891.1"/>
    </source>
</evidence>
<feature type="region of interest" description="Disordered" evidence="1">
    <location>
        <begin position="1"/>
        <end position="20"/>
    </location>
</feature>
<organism evidence="2 3">
    <name type="scientific">Rhizophagus irregularis</name>
    <dbReference type="NCBI Taxonomy" id="588596"/>
    <lineage>
        <taxon>Eukaryota</taxon>
        <taxon>Fungi</taxon>
        <taxon>Fungi incertae sedis</taxon>
        <taxon>Mucoromycota</taxon>
        <taxon>Glomeromycotina</taxon>
        <taxon>Glomeromycetes</taxon>
        <taxon>Glomerales</taxon>
        <taxon>Glomeraceae</taxon>
        <taxon>Rhizophagus</taxon>
    </lineage>
</organism>
<dbReference type="EMBL" id="LLXJ01004349">
    <property type="protein sequence ID" value="PKB95891.1"/>
    <property type="molecule type" value="Genomic_DNA"/>
</dbReference>
<dbReference type="Proteomes" id="UP000232722">
    <property type="component" value="Unassembled WGS sequence"/>
</dbReference>
<evidence type="ECO:0000256" key="1">
    <source>
        <dbReference type="SAM" id="MobiDB-lite"/>
    </source>
</evidence>
<comment type="caution">
    <text evidence="2">The sequence shown here is derived from an EMBL/GenBank/DDBJ whole genome shotgun (WGS) entry which is preliminary data.</text>
</comment>
<dbReference type="AlphaFoldDB" id="A0A2N0NMT2"/>
<accession>A0A2N0NMT2</accession>
<name>A0A2N0NMT2_9GLOM</name>
<sequence>ERLENSLEGPWETPGKPQKDLGTVLEDLRKKLENGLGGPQEMTWERSWRPRGIALEKLLLMQCYE</sequence>
<gene>
    <name evidence="2" type="ORF">RhiirA5_435837</name>
</gene>
<protein>
    <submittedName>
        <fullName evidence="2">Uncharacterized protein</fullName>
    </submittedName>
</protein>
<reference evidence="2 3" key="2">
    <citation type="submission" date="2017-09" db="EMBL/GenBank/DDBJ databases">
        <title>Extensive intraspecific genome diversity in a model arbuscular mycorrhizal fungus.</title>
        <authorList>
            <person name="Chen E.C."/>
            <person name="Morin E."/>
            <person name="Beaudet D."/>
            <person name="Noel J."/>
            <person name="Ndikumana S."/>
            <person name="Charron P."/>
            <person name="St-Onge C."/>
            <person name="Giorgi J."/>
            <person name="Grigoriev I.V."/>
            <person name="Roux C."/>
            <person name="Martin F.M."/>
            <person name="Corradi N."/>
        </authorList>
    </citation>
    <scope>NUCLEOTIDE SEQUENCE [LARGE SCALE GENOMIC DNA]</scope>
    <source>
        <strain evidence="2 3">A5</strain>
    </source>
</reference>
<proteinExistence type="predicted"/>